<protein>
    <submittedName>
        <fullName evidence="1">Uncharacterized protein</fullName>
    </submittedName>
</protein>
<dbReference type="EMBL" id="BGPR01000137">
    <property type="protein sequence ID" value="GBL98180.1"/>
    <property type="molecule type" value="Genomic_DNA"/>
</dbReference>
<keyword evidence="2" id="KW-1185">Reference proteome</keyword>
<reference evidence="1 2" key="1">
    <citation type="journal article" date="2019" name="Sci. Rep.">
        <title>Orb-weaving spider Araneus ventricosus genome elucidates the spidroin gene catalogue.</title>
        <authorList>
            <person name="Kono N."/>
            <person name="Nakamura H."/>
            <person name="Ohtoshi R."/>
            <person name="Moran D.A.P."/>
            <person name="Shinohara A."/>
            <person name="Yoshida Y."/>
            <person name="Fujiwara M."/>
            <person name="Mori M."/>
            <person name="Tomita M."/>
            <person name="Arakawa K."/>
        </authorList>
    </citation>
    <scope>NUCLEOTIDE SEQUENCE [LARGE SCALE GENOMIC DNA]</scope>
</reference>
<proteinExistence type="predicted"/>
<evidence type="ECO:0000313" key="2">
    <source>
        <dbReference type="Proteomes" id="UP000499080"/>
    </source>
</evidence>
<comment type="caution">
    <text evidence="1">The sequence shown here is derived from an EMBL/GenBank/DDBJ whole genome shotgun (WGS) entry which is preliminary data.</text>
</comment>
<organism evidence="1 2">
    <name type="scientific">Araneus ventricosus</name>
    <name type="common">Orbweaver spider</name>
    <name type="synonym">Epeira ventricosa</name>
    <dbReference type="NCBI Taxonomy" id="182803"/>
    <lineage>
        <taxon>Eukaryota</taxon>
        <taxon>Metazoa</taxon>
        <taxon>Ecdysozoa</taxon>
        <taxon>Arthropoda</taxon>
        <taxon>Chelicerata</taxon>
        <taxon>Arachnida</taxon>
        <taxon>Araneae</taxon>
        <taxon>Araneomorphae</taxon>
        <taxon>Entelegynae</taxon>
        <taxon>Araneoidea</taxon>
        <taxon>Araneidae</taxon>
        <taxon>Araneus</taxon>
    </lineage>
</organism>
<evidence type="ECO:0000313" key="1">
    <source>
        <dbReference type="EMBL" id="GBL98180.1"/>
    </source>
</evidence>
<accession>A0A4Y2C128</accession>
<dbReference type="AlphaFoldDB" id="A0A4Y2C128"/>
<dbReference type="Proteomes" id="UP000499080">
    <property type="component" value="Unassembled WGS sequence"/>
</dbReference>
<name>A0A4Y2C128_ARAVE</name>
<sequence>MDLCFVIKRPTSPLQSEGRLDYSPYVYSLLHWVRYVQLSIARSAVHLNREKKPYDKSDHVYLEHMDMFQEVPFISASIDARLMQHYILEFVVDSFLFL</sequence>
<gene>
    <name evidence="1" type="ORF">AVEN_268269_1</name>
</gene>